<comment type="function">
    <text evidence="10">Phospholipid scramblase involved in autophagy. Cycles between the preautophagosomal structure/phagophore assembly site (PAS) and the cytoplasmic vesicle pool and supplies membrane for the growing autophagosome. Lipid scramblase activity plays a key role in preautophagosomal structure/phagophore assembly by distributing the phospholipids that arrive through ATG2 from the cytoplasmic to the luminal leaflet of the bilayer, thereby driving autophagosomal membrane expansion.</text>
</comment>
<proteinExistence type="inferred from homology"/>
<name>A0A061R0H4_9CHLO</name>
<feature type="region of interest" description="Disordered" evidence="11">
    <location>
        <begin position="591"/>
        <end position="647"/>
    </location>
</feature>
<evidence type="ECO:0000256" key="9">
    <source>
        <dbReference type="ARBA" id="ARBA00023136"/>
    </source>
</evidence>
<evidence type="ECO:0000256" key="2">
    <source>
        <dbReference type="ARBA" id="ARBA00006185"/>
    </source>
</evidence>
<gene>
    <name evidence="12" type="primary">ATG9</name>
    <name evidence="12" type="ORF">TSPGSL018_15940</name>
</gene>
<dbReference type="AlphaFoldDB" id="A0A061R0H4"/>
<dbReference type="InterPro" id="IPR007241">
    <property type="entry name" value="Autophagy-rel_prot_9"/>
</dbReference>
<dbReference type="Pfam" id="PF04109">
    <property type="entry name" value="ATG9"/>
    <property type="match status" value="1"/>
</dbReference>
<evidence type="ECO:0000256" key="1">
    <source>
        <dbReference type="ARBA" id="ARBA00004511"/>
    </source>
</evidence>
<evidence type="ECO:0000256" key="11">
    <source>
        <dbReference type="SAM" id="MobiDB-lite"/>
    </source>
</evidence>
<dbReference type="GO" id="GO:0061709">
    <property type="term" value="P:reticulophagy"/>
    <property type="evidence" value="ECO:0007669"/>
    <property type="project" value="TreeGrafter"/>
</dbReference>
<keyword evidence="6 10" id="KW-1133">Transmembrane helix</keyword>
<feature type="transmembrane region" description="Helical" evidence="10">
    <location>
        <begin position="272"/>
        <end position="296"/>
    </location>
</feature>
<dbReference type="PANTHER" id="PTHR13038">
    <property type="entry name" value="APG9 AUTOPHAGY 9"/>
    <property type="match status" value="1"/>
</dbReference>
<dbReference type="GO" id="GO:0000422">
    <property type="term" value="P:autophagy of mitochondrion"/>
    <property type="evidence" value="ECO:0007669"/>
    <property type="project" value="TreeGrafter"/>
</dbReference>
<reference evidence="12" key="1">
    <citation type="submission" date="2014-05" db="EMBL/GenBank/DDBJ databases">
        <title>The transcriptome of the halophilic microalga Tetraselmis sp. GSL018 isolated from the Great Salt Lake, Utah.</title>
        <authorList>
            <person name="Jinkerson R.E."/>
            <person name="D'Adamo S."/>
            <person name="Posewitz M.C."/>
        </authorList>
    </citation>
    <scope>NUCLEOTIDE SEQUENCE</scope>
    <source>
        <strain evidence="12">GSL018</strain>
    </source>
</reference>
<keyword evidence="7 10" id="KW-0072">Autophagy</keyword>
<evidence type="ECO:0000256" key="4">
    <source>
        <dbReference type="ARBA" id="ARBA00022448"/>
    </source>
</evidence>
<evidence type="ECO:0000256" key="3">
    <source>
        <dbReference type="ARBA" id="ARBA00018074"/>
    </source>
</evidence>
<feature type="transmembrane region" description="Helical" evidence="10">
    <location>
        <begin position="392"/>
        <end position="411"/>
    </location>
</feature>
<dbReference type="GO" id="GO:0034727">
    <property type="term" value="P:piecemeal microautophagy of the nucleus"/>
    <property type="evidence" value="ECO:0007669"/>
    <property type="project" value="TreeGrafter"/>
</dbReference>
<evidence type="ECO:0000313" key="12">
    <source>
        <dbReference type="EMBL" id="JAC65483.1"/>
    </source>
</evidence>
<evidence type="ECO:0000256" key="7">
    <source>
        <dbReference type="ARBA" id="ARBA00023006"/>
    </source>
</evidence>
<evidence type="ECO:0000256" key="10">
    <source>
        <dbReference type="RuleBase" id="RU364027"/>
    </source>
</evidence>
<keyword evidence="9 10" id="KW-0472">Membrane</keyword>
<feature type="transmembrane region" description="Helical" evidence="10">
    <location>
        <begin position="66"/>
        <end position="86"/>
    </location>
</feature>
<feature type="compositionally biased region" description="Low complexity" evidence="11">
    <location>
        <begin position="609"/>
        <end position="631"/>
    </location>
</feature>
<keyword evidence="8 10" id="KW-0445">Lipid transport</keyword>
<protein>
    <recommendedName>
        <fullName evidence="3 10">Autophagy-related protein 9</fullName>
    </recommendedName>
</protein>
<keyword evidence="5 10" id="KW-0812">Transmembrane</keyword>
<organism evidence="12">
    <name type="scientific">Tetraselmis sp. GSL018</name>
    <dbReference type="NCBI Taxonomy" id="582737"/>
    <lineage>
        <taxon>Eukaryota</taxon>
        <taxon>Viridiplantae</taxon>
        <taxon>Chlorophyta</taxon>
        <taxon>core chlorophytes</taxon>
        <taxon>Chlorodendrophyceae</taxon>
        <taxon>Chlorodendrales</taxon>
        <taxon>Chlorodendraceae</taxon>
        <taxon>Tetraselmis</taxon>
    </lineage>
</organism>
<dbReference type="GO" id="GO:0034045">
    <property type="term" value="C:phagophore assembly site membrane"/>
    <property type="evidence" value="ECO:0007669"/>
    <property type="project" value="UniProtKB-SubCell"/>
</dbReference>
<evidence type="ECO:0000256" key="5">
    <source>
        <dbReference type="ARBA" id="ARBA00022692"/>
    </source>
</evidence>
<keyword evidence="4 10" id="KW-0813">Transport</keyword>
<sequence>MELLDIPARGEYETLPSEPVPRDLSLDLEGAESYEVEAISNLDEFFTWIYRYYLEKGFCVMVVKRLLNVGATAFIGAFSGVLLLGVDWRGLHAPCVVERRCDIADVAFRESPLRDHPLWWTCAVLAFLGLLALYLAWAVVHMIEELRHAAEVRHFFRNRLGISDRLVATMSWPEVLQRVVLLQQHIRLCVVRDLTAHDICARIMRRDNFLIAMLNKGVLALNTPLPGLRRRVMLTKVVEWNLRYCLLDAMFDSSFRIRPEFKRNPRMLARRFQAMAVVNLLISPFLVAFLVIYFFMRNAEKFYHHPSSVAARSWSPYAKWCLREFNEVEHLLEHRLAASREAAVEYISQFPTPIAQQIARFVAFVSGSFAALVIFLASVNDVLMERHFAGHNLVWWGACLGVLLAVSRAVIGEGTPVFDPEDAMAKVVRHTHFMPRHWRGRAHTREVQEQFEGLFCFKAILFVEELASVFLAPYVLGVSLARCSEAITSFIRDNSINVAGLGDVCSAAQFDLERHGSRRYGAPAASTRAHRSRQGKMEKSLVTFASTYPFWEPESGPQRDLLGTLARCGPWRLDGSSGELLPGWSSLGPGSCLPARHKEQRHPHPALRSLSPGPAASGQSGSSSGSGSVPADRVGAARAPVGGTWPPADTATPWASCIDVAASQHTSLQLLYEASEEARLPQRDRFFSCLIDAEARSDARGRACPASCCLSPAASCCSSHPSSSAVSFGSAAAASLPRMGGGPSAAPARGVGSA</sequence>
<dbReference type="GO" id="GO:0034497">
    <property type="term" value="P:protein localization to phagophore assembly site"/>
    <property type="evidence" value="ECO:0007669"/>
    <property type="project" value="TreeGrafter"/>
</dbReference>
<dbReference type="EMBL" id="GBEZ01021252">
    <property type="protein sequence ID" value="JAC65483.1"/>
    <property type="molecule type" value="Transcribed_RNA"/>
</dbReference>
<accession>A0A061R0H4</accession>
<comment type="similarity">
    <text evidence="2 10">Belongs to the ATG9 family.</text>
</comment>
<comment type="subcellular location">
    <subcellularLocation>
        <location evidence="1 10">Preautophagosomal structure membrane</location>
        <topology evidence="1 10">Multi-pass membrane protein</topology>
    </subcellularLocation>
</comment>
<evidence type="ECO:0000256" key="8">
    <source>
        <dbReference type="ARBA" id="ARBA00023055"/>
    </source>
</evidence>
<evidence type="ECO:0000256" key="6">
    <source>
        <dbReference type="ARBA" id="ARBA00022989"/>
    </source>
</evidence>
<feature type="transmembrane region" description="Helical" evidence="10">
    <location>
        <begin position="118"/>
        <end position="140"/>
    </location>
</feature>
<feature type="transmembrane region" description="Helical" evidence="10">
    <location>
        <begin position="358"/>
        <end position="380"/>
    </location>
</feature>
<dbReference type="GO" id="GO:0005776">
    <property type="term" value="C:autophagosome"/>
    <property type="evidence" value="ECO:0007669"/>
    <property type="project" value="TreeGrafter"/>
</dbReference>
<dbReference type="PANTHER" id="PTHR13038:SF10">
    <property type="entry name" value="AUTOPHAGY-RELATED PROTEIN 9"/>
    <property type="match status" value="1"/>
</dbReference>
<dbReference type="GO" id="GO:0006869">
    <property type="term" value="P:lipid transport"/>
    <property type="evidence" value="ECO:0007669"/>
    <property type="project" value="UniProtKB-KW"/>
</dbReference>